<sequence>MTSRNSSGQEPVSTYVLAFREGTHHGEVDRMAVQASWPVLRQGSTGPDVTALQYLLRGARDQWRTLAADGVFGPATDSVVRGFQDVAGLTVDGVVGPATWQKLTDGQTIGSTVREGDQAAQTELVKHGDLKSPTQVDGVFGAGTDTATRRFQERVGLTVDGIVGPATWRQLISRSGN</sequence>
<protein>
    <recommendedName>
        <fullName evidence="1">Peptidoglycan binding-like domain-containing protein</fullName>
    </recommendedName>
</protein>
<dbReference type="Pfam" id="PF01471">
    <property type="entry name" value="PG_binding_1"/>
    <property type="match status" value="2"/>
</dbReference>
<accession>A0ABP8UU82</accession>
<dbReference type="Gene3D" id="1.10.101.10">
    <property type="entry name" value="PGBD-like superfamily/PGBD"/>
    <property type="match status" value="2"/>
</dbReference>
<gene>
    <name evidence="2" type="ORF">GCM10023196_102400</name>
</gene>
<dbReference type="InterPro" id="IPR036365">
    <property type="entry name" value="PGBD-like_sf"/>
</dbReference>
<evidence type="ECO:0000259" key="1">
    <source>
        <dbReference type="Pfam" id="PF01471"/>
    </source>
</evidence>
<feature type="domain" description="Peptidoglycan binding-like" evidence="1">
    <location>
        <begin position="45"/>
        <end position="103"/>
    </location>
</feature>
<dbReference type="SUPFAM" id="SSF47090">
    <property type="entry name" value="PGBD-like"/>
    <property type="match status" value="2"/>
</dbReference>
<organism evidence="2 3">
    <name type="scientific">Actinoallomurus vinaceus</name>
    <dbReference type="NCBI Taxonomy" id="1080074"/>
    <lineage>
        <taxon>Bacteria</taxon>
        <taxon>Bacillati</taxon>
        <taxon>Actinomycetota</taxon>
        <taxon>Actinomycetes</taxon>
        <taxon>Streptosporangiales</taxon>
        <taxon>Thermomonosporaceae</taxon>
        <taxon>Actinoallomurus</taxon>
    </lineage>
</organism>
<dbReference type="Proteomes" id="UP001501442">
    <property type="component" value="Unassembled WGS sequence"/>
</dbReference>
<name>A0ABP8UU82_9ACTN</name>
<comment type="caution">
    <text evidence="2">The sequence shown here is derived from an EMBL/GenBank/DDBJ whole genome shotgun (WGS) entry which is preliminary data.</text>
</comment>
<evidence type="ECO:0000313" key="3">
    <source>
        <dbReference type="Proteomes" id="UP001501442"/>
    </source>
</evidence>
<dbReference type="EMBL" id="BAABHK010000028">
    <property type="protein sequence ID" value="GAA4639705.1"/>
    <property type="molecule type" value="Genomic_DNA"/>
</dbReference>
<evidence type="ECO:0000313" key="2">
    <source>
        <dbReference type="EMBL" id="GAA4639705.1"/>
    </source>
</evidence>
<dbReference type="InterPro" id="IPR002477">
    <property type="entry name" value="Peptidoglycan-bd-like"/>
</dbReference>
<reference evidence="3" key="1">
    <citation type="journal article" date="2019" name="Int. J. Syst. Evol. Microbiol.">
        <title>The Global Catalogue of Microorganisms (GCM) 10K type strain sequencing project: providing services to taxonomists for standard genome sequencing and annotation.</title>
        <authorList>
            <consortium name="The Broad Institute Genomics Platform"/>
            <consortium name="The Broad Institute Genome Sequencing Center for Infectious Disease"/>
            <person name="Wu L."/>
            <person name="Ma J."/>
        </authorList>
    </citation>
    <scope>NUCLEOTIDE SEQUENCE [LARGE SCALE GENOMIC DNA]</scope>
    <source>
        <strain evidence="3">JCM 17939</strain>
    </source>
</reference>
<feature type="domain" description="Peptidoglycan binding-like" evidence="1">
    <location>
        <begin position="118"/>
        <end position="171"/>
    </location>
</feature>
<keyword evidence="3" id="KW-1185">Reference proteome</keyword>
<proteinExistence type="predicted"/>
<dbReference type="InterPro" id="IPR036366">
    <property type="entry name" value="PGBDSf"/>
</dbReference>